<dbReference type="SMART" id="SM00347">
    <property type="entry name" value="HTH_MARR"/>
    <property type="match status" value="1"/>
</dbReference>
<gene>
    <name evidence="2" type="primary">nicR</name>
    <name evidence="2" type="ORF">Pan44_00160</name>
</gene>
<dbReference type="Proteomes" id="UP000315700">
    <property type="component" value="Chromosome"/>
</dbReference>
<evidence type="ECO:0000313" key="2">
    <source>
        <dbReference type="EMBL" id="QDT52009.1"/>
    </source>
</evidence>
<dbReference type="SUPFAM" id="SSF46785">
    <property type="entry name" value="Winged helix' DNA-binding domain"/>
    <property type="match status" value="1"/>
</dbReference>
<dbReference type="PRINTS" id="PR00598">
    <property type="entry name" value="HTHMARR"/>
</dbReference>
<dbReference type="Gene3D" id="1.10.10.10">
    <property type="entry name" value="Winged helix-like DNA-binding domain superfamily/Winged helix DNA-binding domain"/>
    <property type="match status" value="1"/>
</dbReference>
<dbReference type="OrthoDB" id="9815567at2"/>
<dbReference type="GO" id="GO:0006950">
    <property type="term" value="P:response to stress"/>
    <property type="evidence" value="ECO:0007669"/>
    <property type="project" value="TreeGrafter"/>
</dbReference>
<protein>
    <submittedName>
        <fullName evidence="2">HTH-type transcriptional repressor NicR</fullName>
    </submittedName>
</protein>
<dbReference type="InterPro" id="IPR039422">
    <property type="entry name" value="MarR/SlyA-like"/>
</dbReference>
<keyword evidence="3" id="KW-1185">Reference proteome</keyword>
<dbReference type="CDD" id="cd00090">
    <property type="entry name" value="HTH_ARSR"/>
    <property type="match status" value="1"/>
</dbReference>
<dbReference type="PANTHER" id="PTHR33164:SF43">
    <property type="entry name" value="HTH-TYPE TRANSCRIPTIONAL REPRESSOR YETL"/>
    <property type="match status" value="1"/>
</dbReference>
<dbReference type="InterPro" id="IPR036390">
    <property type="entry name" value="WH_DNA-bd_sf"/>
</dbReference>
<accession>A0A517S7B5</accession>
<organism evidence="2 3">
    <name type="scientific">Caulifigura coniformis</name>
    <dbReference type="NCBI Taxonomy" id="2527983"/>
    <lineage>
        <taxon>Bacteria</taxon>
        <taxon>Pseudomonadati</taxon>
        <taxon>Planctomycetota</taxon>
        <taxon>Planctomycetia</taxon>
        <taxon>Planctomycetales</taxon>
        <taxon>Planctomycetaceae</taxon>
        <taxon>Caulifigura</taxon>
    </lineage>
</organism>
<dbReference type="InterPro" id="IPR036388">
    <property type="entry name" value="WH-like_DNA-bd_sf"/>
</dbReference>
<feature type="domain" description="HTH marR-type" evidence="1">
    <location>
        <begin position="14"/>
        <end position="146"/>
    </location>
</feature>
<dbReference type="PROSITE" id="PS50995">
    <property type="entry name" value="HTH_MARR_2"/>
    <property type="match status" value="1"/>
</dbReference>
<dbReference type="InterPro" id="IPR000835">
    <property type="entry name" value="HTH_MarR-typ"/>
</dbReference>
<dbReference type="Pfam" id="PF12802">
    <property type="entry name" value="MarR_2"/>
    <property type="match status" value="1"/>
</dbReference>
<dbReference type="InterPro" id="IPR011991">
    <property type="entry name" value="ArsR-like_HTH"/>
</dbReference>
<dbReference type="RefSeq" id="WP_145025912.1">
    <property type="nucleotide sequence ID" value="NZ_CP036271.1"/>
</dbReference>
<dbReference type="EMBL" id="CP036271">
    <property type="protein sequence ID" value="QDT52009.1"/>
    <property type="molecule type" value="Genomic_DNA"/>
</dbReference>
<dbReference type="KEGG" id="ccos:Pan44_00160"/>
<dbReference type="InParanoid" id="A0A517S7B5"/>
<dbReference type="GO" id="GO:0003700">
    <property type="term" value="F:DNA-binding transcription factor activity"/>
    <property type="evidence" value="ECO:0007669"/>
    <property type="project" value="InterPro"/>
</dbReference>
<name>A0A517S7B5_9PLAN</name>
<dbReference type="AlphaFoldDB" id="A0A517S7B5"/>
<evidence type="ECO:0000259" key="1">
    <source>
        <dbReference type="PROSITE" id="PS50995"/>
    </source>
</evidence>
<dbReference type="PANTHER" id="PTHR33164">
    <property type="entry name" value="TRANSCRIPTIONAL REGULATOR, MARR FAMILY"/>
    <property type="match status" value="1"/>
</dbReference>
<sequence>MRIVAGHSSVSELDSHVGYWLRTVSNHVSHAFQRKVEDSGVTVAEWVVLRLLHGSEPVNPSQLAERMGMTRGAVSKLVERLVRKQLVERLASRDDRRFQTVGLTADGRKLVPVLARLADRNDHEFFGQLSAADRRKLVAQLRQIARFHGWQNSPVD</sequence>
<proteinExistence type="predicted"/>
<evidence type="ECO:0000313" key="3">
    <source>
        <dbReference type="Proteomes" id="UP000315700"/>
    </source>
</evidence>
<reference evidence="2 3" key="1">
    <citation type="submission" date="2019-02" db="EMBL/GenBank/DDBJ databases">
        <title>Deep-cultivation of Planctomycetes and their phenomic and genomic characterization uncovers novel biology.</title>
        <authorList>
            <person name="Wiegand S."/>
            <person name="Jogler M."/>
            <person name="Boedeker C."/>
            <person name="Pinto D."/>
            <person name="Vollmers J."/>
            <person name="Rivas-Marin E."/>
            <person name="Kohn T."/>
            <person name="Peeters S.H."/>
            <person name="Heuer A."/>
            <person name="Rast P."/>
            <person name="Oberbeckmann S."/>
            <person name="Bunk B."/>
            <person name="Jeske O."/>
            <person name="Meyerdierks A."/>
            <person name="Storesund J.E."/>
            <person name="Kallscheuer N."/>
            <person name="Luecker S."/>
            <person name="Lage O.M."/>
            <person name="Pohl T."/>
            <person name="Merkel B.J."/>
            <person name="Hornburger P."/>
            <person name="Mueller R.-W."/>
            <person name="Bruemmer F."/>
            <person name="Labrenz M."/>
            <person name="Spormann A.M."/>
            <person name="Op den Camp H."/>
            <person name="Overmann J."/>
            <person name="Amann R."/>
            <person name="Jetten M.S.M."/>
            <person name="Mascher T."/>
            <person name="Medema M.H."/>
            <person name="Devos D.P."/>
            <person name="Kaster A.-K."/>
            <person name="Ovreas L."/>
            <person name="Rohde M."/>
            <person name="Galperin M.Y."/>
            <person name="Jogler C."/>
        </authorList>
    </citation>
    <scope>NUCLEOTIDE SEQUENCE [LARGE SCALE GENOMIC DNA]</scope>
    <source>
        <strain evidence="2 3">Pan44</strain>
    </source>
</reference>